<dbReference type="Pfam" id="PF13358">
    <property type="entry name" value="DDE_3"/>
    <property type="match status" value="1"/>
</dbReference>
<feature type="compositionally biased region" description="Polar residues" evidence="1">
    <location>
        <begin position="72"/>
        <end position="85"/>
    </location>
</feature>
<dbReference type="EMBL" id="BA000012">
    <property type="protein sequence ID" value="BAB52687.1"/>
    <property type="molecule type" value="Genomic_DNA"/>
</dbReference>
<dbReference type="Proteomes" id="UP000000552">
    <property type="component" value="Chromosome"/>
</dbReference>
<name>Q989K9_RHILO</name>
<dbReference type="HOGENOM" id="CLU_1957804_0_0_5"/>
<feature type="region of interest" description="Disordered" evidence="1">
    <location>
        <begin position="34"/>
        <end position="85"/>
    </location>
</feature>
<evidence type="ECO:0000256" key="1">
    <source>
        <dbReference type="SAM" id="MobiDB-lite"/>
    </source>
</evidence>
<feature type="compositionally biased region" description="Low complexity" evidence="1">
    <location>
        <begin position="60"/>
        <end position="71"/>
    </location>
</feature>
<reference evidence="3 4" key="1">
    <citation type="journal article" date="2000" name="DNA Res.">
        <title>Complete genome structure of the nitrogen-fixing symbiotic bacterium Mesorhizobium loti.</title>
        <authorList>
            <person name="Kaneko T."/>
            <person name="Nakamura Y."/>
            <person name="Sato S."/>
            <person name="Asamizu E."/>
            <person name="Kato T."/>
            <person name="Sasamoto S."/>
            <person name="Watanabe A."/>
            <person name="Idesawa K."/>
            <person name="Ishikawa A."/>
            <person name="Kawashima K."/>
            <person name="Kimura T."/>
            <person name="Kishida Y."/>
            <person name="Kiyokawa C."/>
            <person name="Kohara M."/>
            <person name="Matsumoto M."/>
            <person name="Matsuno A."/>
            <person name="Mochizuki Y."/>
            <person name="Nakayama S."/>
            <person name="Nakazaki N."/>
            <person name="Shimpo S."/>
            <person name="Sugimoto M."/>
            <person name="Takeuchi C."/>
            <person name="Yamada M."/>
            <person name="Tabata S."/>
        </authorList>
    </citation>
    <scope>NUCLEOTIDE SEQUENCE [LARGE SCALE GENOMIC DNA]</scope>
    <source>
        <strain evidence="4">LMG 29417 / CECT 9101 / MAFF 303099</strain>
    </source>
</reference>
<dbReference type="KEGG" id="mlo:mll6379"/>
<gene>
    <name evidence="3" type="ordered locus">mll6379</name>
</gene>
<dbReference type="InterPro" id="IPR036397">
    <property type="entry name" value="RNaseH_sf"/>
</dbReference>
<sequence length="128" mass="13440">MIMDNLGSHKGKAMRRAIRGVGARLLLLPKYSPDLNPIEQALPSSSTGSERRRAEPSILSAARSAKSSMASPQPNATTTSKTPDLFNLKSSCSRVHNSMTGSWGTCGPLACGELGGVTDTRTLRPGSA</sequence>
<accession>Q989K9</accession>
<dbReference type="eggNOG" id="COG3335">
    <property type="taxonomic scope" value="Bacteria"/>
</dbReference>
<proteinExistence type="predicted"/>
<evidence type="ECO:0000313" key="4">
    <source>
        <dbReference type="Proteomes" id="UP000000552"/>
    </source>
</evidence>
<evidence type="ECO:0000259" key="2">
    <source>
        <dbReference type="Pfam" id="PF13358"/>
    </source>
</evidence>
<feature type="domain" description="Tc1-like transposase DDE" evidence="2">
    <location>
        <begin position="1"/>
        <end position="41"/>
    </location>
</feature>
<evidence type="ECO:0000313" key="3">
    <source>
        <dbReference type="EMBL" id="BAB52687.1"/>
    </source>
</evidence>
<dbReference type="InterPro" id="IPR038717">
    <property type="entry name" value="Tc1-like_DDE_dom"/>
</dbReference>
<dbReference type="Gene3D" id="3.30.420.10">
    <property type="entry name" value="Ribonuclease H-like superfamily/Ribonuclease H"/>
    <property type="match status" value="1"/>
</dbReference>
<dbReference type="AlphaFoldDB" id="Q989K9"/>
<dbReference type="GO" id="GO:0003676">
    <property type="term" value="F:nucleic acid binding"/>
    <property type="evidence" value="ECO:0007669"/>
    <property type="project" value="InterPro"/>
</dbReference>
<organism evidence="3 4">
    <name type="scientific">Mesorhizobium japonicum (strain LMG 29417 / CECT 9101 / MAFF 303099)</name>
    <name type="common">Mesorhizobium loti (strain MAFF 303099)</name>
    <dbReference type="NCBI Taxonomy" id="266835"/>
    <lineage>
        <taxon>Bacteria</taxon>
        <taxon>Pseudomonadati</taxon>
        <taxon>Pseudomonadota</taxon>
        <taxon>Alphaproteobacteria</taxon>
        <taxon>Hyphomicrobiales</taxon>
        <taxon>Phyllobacteriaceae</taxon>
        <taxon>Mesorhizobium</taxon>
    </lineage>
</organism>
<protein>
    <submittedName>
        <fullName evidence="3">Transposase</fullName>
    </submittedName>
</protein>